<feature type="compositionally biased region" description="Low complexity" evidence="6">
    <location>
        <begin position="1058"/>
        <end position="1069"/>
    </location>
</feature>
<protein>
    <recommendedName>
        <fullName evidence="1">site-specific DNA-methyltransferase (adenine-specific)</fullName>
        <ecNumber evidence="1">2.1.1.72</ecNumber>
    </recommendedName>
</protein>
<accession>A0AB73I2M1</accession>
<feature type="domain" description="MmeI-like helicase spacer" evidence="8">
    <location>
        <begin position="213"/>
        <end position="283"/>
    </location>
</feature>
<dbReference type="Pfam" id="PF20464">
    <property type="entry name" value="MmeI_N"/>
    <property type="match status" value="1"/>
</dbReference>
<evidence type="ECO:0000256" key="6">
    <source>
        <dbReference type="SAM" id="MobiDB-lite"/>
    </source>
</evidence>
<dbReference type="Gene3D" id="3.40.50.150">
    <property type="entry name" value="Vaccinia Virus protein VP39"/>
    <property type="match status" value="1"/>
</dbReference>
<evidence type="ECO:0000256" key="2">
    <source>
        <dbReference type="ARBA" id="ARBA00022603"/>
    </source>
</evidence>
<dbReference type="EMBL" id="JAODZF010000016">
    <property type="protein sequence ID" value="MDH0144406.1"/>
    <property type="molecule type" value="Genomic_DNA"/>
</dbReference>
<evidence type="ECO:0000259" key="8">
    <source>
        <dbReference type="Pfam" id="PF20465"/>
    </source>
</evidence>
<dbReference type="PRINTS" id="PR00507">
    <property type="entry name" value="N12N6MTFRASE"/>
</dbReference>
<feature type="domain" description="MmeI-like target recognition" evidence="9">
    <location>
        <begin position="870"/>
        <end position="916"/>
    </location>
</feature>
<gene>
    <name evidence="11" type="ORF">N7380_18985</name>
</gene>
<dbReference type="AlphaFoldDB" id="A0AB73I2M1"/>
<dbReference type="EC" id="2.1.1.72" evidence="1"/>
<evidence type="ECO:0000256" key="4">
    <source>
        <dbReference type="ARBA" id="ARBA00047942"/>
    </source>
</evidence>
<feature type="coiled-coil region" evidence="5">
    <location>
        <begin position="1018"/>
        <end position="1045"/>
    </location>
</feature>
<evidence type="ECO:0000313" key="11">
    <source>
        <dbReference type="EMBL" id="MDH0144406.1"/>
    </source>
</evidence>
<dbReference type="InterPro" id="IPR046820">
    <property type="entry name" value="MmeI_TRD"/>
</dbReference>
<dbReference type="GO" id="GO:0009007">
    <property type="term" value="F:site-specific DNA-methyltransferase (adenine-specific) activity"/>
    <property type="evidence" value="ECO:0007669"/>
    <property type="project" value="UniProtKB-EC"/>
</dbReference>
<reference evidence="11" key="1">
    <citation type="submission" date="2022-09" db="EMBL/GenBank/DDBJ databases">
        <title>Intensive care unit water sources are persistently colonized with multi-drug resistant bacteria and are the site of extensive horizontal gene transfer of antibiotic resistance genes.</title>
        <authorList>
            <person name="Diorio-Toth L."/>
        </authorList>
    </citation>
    <scope>NUCLEOTIDE SEQUENCE</scope>
    <source>
        <strain evidence="11">GD04146</strain>
    </source>
</reference>
<dbReference type="PANTHER" id="PTHR33841">
    <property type="entry name" value="DNA METHYLTRANSFERASE YEEA-RELATED"/>
    <property type="match status" value="1"/>
</dbReference>
<evidence type="ECO:0000259" key="10">
    <source>
        <dbReference type="Pfam" id="PF20473"/>
    </source>
</evidence>
<evidence type="ECO:0000256" key="3">
    <source>
        <dbReference type="ARBA" id="ARBA00022679"/>
    </source>
</evidence>
<dbReference type="SUPFAM" id="SSF53335">
    <property type="entry name" value="S-adenosyl-L-methionine-dependent methyltransferases"/>
    <property type="match status" value="1"/>
</dbReference>
<dbReference type="InterPro" id="IPR050953">
    <property type="entry name" value="N4_N6_ade-DNA_methylase"/>
</dbReference>
<evidence type="ECO:0000256" key="5">
    <source>
        <dbReference type="SAM" id="Coils"/>
    </source>
</evidence>
<dbReference type="Pfam" id="PF20465">
    <property type="entry name" value="MmeI_hel"/>
    <property type="match status" value="1"/>
</dbReference>
<dbReference type="GO" id="GO:0032259">
    <property type="term" value="P:methylation"/>
    <property type="evidence" value="ECO:0007669"/>
    <property type="project" value="UniProtKB-KW"/>
</dbReference>
<feature type="domain" description="MmeI-like N-terminal" evidence="7">
    <location>
        <begin position="6"/>
        <end position="205"/>
    </location>
</feature>
<keyword evidence="5" id="KW-0175">Coiled coil</keyword>
<dbReference type="PANTHER" id="PTHR33841:SF1">
    <property type="entry name" value="DNA METHYLTRANSFERASE A"/>
    <property type="match status" value="1"/>
</dbReference>
<feature type="domain" description="MmeI-like DNA-methyltransferase" evidence="10">
    <location>
        <begin position="374"/>
        <end position="671"/>
    </location>
</feature>
<dbReference type="Pfam" id="PF20466">
    <property type="entry name" value="MmeI_TRD"/>
    <property type="match status" value="1"/>
</dbReference>
<feature type="region of interest" description="Disordered" evidence="6">
    <location>
        <begin position="1057"/>
        <end position="1091"/>
    </location>
</feature>
<dbReference type="InterPro" id="IPR046817">
    <property type="entry name" value="MmeI_N"/>
</dbReference>
<evidence type="ECO:0000256" key="1">
    <source>
        <dbReference type="ARBA" id="ARBA00011900"/>
    </source>
</evidence>
<dbReference type="RefSeq" id="WP_280003297.1">
    <property type="nucleotide sequence ID" value="NZ_JAODZF010000016.1"/>
</dbReference>
<proteinExistence type="predicted"/>
<organism evidence="11 12">
    <name type="scientific">Aquipseudomonas alcaligenes</name>
    <name type="common">Pseudomonas alcaligenes</name>
    <dbReference type="NCBI Taxonomy" id="43263"/>
    <lineage>
        <taxon>Bacteria</taxon>
        <taxon>Pseudomonadati</taxon>
        <taxon>Pseudomonadota</taxon>
        <taxon>Gammaproteobacteria</taxon>
        <taxon>Pseudomonadales</taxon>
        <taxon>Pseudomonadaceae</taxon>
        <taxon>Aquipseudomonas</taxon>
    </lineage>
</organism>
<keyword evidence="3" id="KW-0808">Transferase</keyword>
<comment type="catalytic activity">
    <reaction evidence="4">
        <text>a 2'-deoxyadenosine in DNA + S-adenosyl-L-methionine = an N(6)-methyl-2'-deoxyadenosine in DNA + S-adenosyl-L-homocysteine + H(+)</text>
        <dbReference type="Rhea" id="RHEA:15197"/>
        <dbReference type="Rhea" id="RHEA-COMP:12418"/>
        <dbReference type="Rhea" id="RHEA-COMP:12419"/>
        <dbReference type="ChEBI" id="CHEBI:15378"/>
        <dbReference type="ChEBI" id="CHEBI:57856"/>
        <dbReference type="ChEBI" id="CHEBI:59789"/>
        <dbReference type="ChEBI" id="CHEBI:90615"/>
        <dbReference type="ChEBI" id="CHEBI:90616"/>
        <dbReference type="EC" id="2.1.1.72"/>
    </reaction>
</comment>
<dbReference type="Proteomes" id="UP001158058">
    <property type="component" value="Unassembled WGS sequence"/>
</dbReference>
<dbReference type="PROSITE" id="PS00092">
    <property type="entry name" value="N6_MTASE"/>
    <property type="match status" value="1"/>
</dbReference>
<dbReference type="InterPro" id="IPR046816">
    <property type="entry name" value="MmeI_Mtase"/>
</dbReference>
<dbReference type="InterPro" id="IPR029063">
    <property type="entry name" value="SAM-dependent_MTases_sf"/>
</dbReference>
<sequence>MEHLDTFLSRWGKAGGTERANYQLFLTELCSLLGLPLPEPAGDDTRDNAYVFERRVVINQPDGSSNNGFIDLYKRGSFVLEAKQTGKTLDSSGWDKAMLKAHNQADQYARALPAEEGRPPFILVVDVGRNIELYAEFSRSGATYTPYPDARNHRIRLEDLRKEDVRERLRAVWLDPLSLDPARRSARVTREIADQLAKLAKSLEADGHSPQLVASFLMRALFTMFAEDVGLLPERGFTELLQRLKSKPDTFAPMLENLWQTMNSGGFSPILESTLLKFNGGLFAEAQAIALDRDQMELLLKASEADWRYVEPAIFGTLLERALNPRERHKLGAHYTPRAYVERLVLPTVIEPLRAEWKEVQVAALTYEGQGKHKEAVAEIRAFHRHLCEVRVLDPACGSGNFLYVTLEHMKRLEGEVLNLLHDLGESQGLLELEGVTVDPHQFLGLEINPRAARIAEMVLWIGYLQWHFRTHGKVNPPEPVLRDFHNIEHRDALIAYDAVELLRDESGKPITHWDGITTKTSPITGEQVPDESAQVEQYLYRNPRKAEWPQADYIVGNPPFIGAKMMRMALGDGYVDAIQTAWPEVPQATDFVLRWWHQAAGLVAKNKAKTFGFITSNSISQTFNRRVIEPFLADEKHPLSLIFVIPDHPWVDSSDGAAVRIAITAARAGHHEATLLSVKREHEKGATPDDDLVEVFSLVAGKAHANLKVGANLNKAAALQANRGICAVGFKTIGAAFQVDKETASSLGLGTIEGCEKHIRPYLNGRDLAAERRGIYVIDLFGLSRETVQHDYPAVYQYLLDRAKPERDQNRNKIFRENWWIIGHPRPIFRQFTAGLTCYIATIETSKHRFFTCLPSQDAPDSTLVTFGLSDAVHLGLLSSRIHITWALAAGGRLGVGNDPRYNKTRCFETFPFPEATPEQQAQIRDLAERLDAHRKRQQAQHPELTLTGMYNVLEKLRSEEPLTAKDKTIHEQGLVSVLRELHDELDRVVFAVYGWDDLAAQLVGKPGATTPLPDKAEAQAEAEEELLRRLVALNAERAAEEARGLVRWLRPEYQNPSAQSAPQQSEAELADTTDSESVPEASTAAGKLTWPKQMREQVAAVRQALAQGPLPTEAIAAQFKRSPKIAVQAVLDALEELGMVQQDADQYRLAS</sequence>
<dbReference type="InterPro" id="IPR046819">
    <property type="entry name" value="MmeI_hel"/>
</dbReference>
<dbReference type="InterPro" id="IPR002052">
    <property type="entry name" value="DNA_methylase_N6_adenine_CS"/>
</dbReference>
<keyword evidence="2 11" id="KW-0489">Methyltransferase</keyword>
<comment type="caution">
    <text evidence="11">The sequence shown here is derived from an EMBL/GenBank/DDBJ whole genome shotgun (WGS) entry which is preliminary data.</text>
</comment>
<evidence type="ECO:0000313" key="12">
    <source>
        <dbReference type="Proteomes" id="UP001158058"/>
    </source>
</evidence>
<name>A0AB73I2M1_AQUAC</name>
<dbReference type="Pfam" id="PF20473">
    <property type="entry name" value="MmeI_Mtase"/>
    <property type="match status" value="1"/>
</dbReference>
<evidence type="ECO:0000259" key="7">
    <source>
        <dbReference type="Pfam" id="PF20464"/>
    </source>
</evidence>
<evidence type="ECO:0000259" key="9">
    <source>
        <dbReference type="Pfam" id="PF20466"/>
    </source>
</evidence>
<dbReference type="GO" id="GO:0003676">
    <property type="term" value="F:nucleic acid binding"/>
    <property type="evidence" value="ECO:0007669"/>
    <property type="project" value="InterPro"/>
</dbReference>